<dbReference type="InterPro" id="IPR005147">
    <property type="entry name" value="tRNA_synthase_B5-dom"/>
</dbReference>
<dbReference type="SUPFAM" id="SSF54991">
    <property type="entry name" value="Anticodon-binding domain of PheRS"/>
    <property type="match status" value="1"/>
</dbReference>
<comment type="cofactor">
    <cofactor evidence="15">
        <name>Mg(2+)</name>
        <dbReference type="ChEBI" id="CHEBI:18420"/>
    </cofactor>
    <text evidence="15">Binds 2 magnesium ions per tetramer.</text>
</comment>
<proteinExistence type="inferred from homology"/>
<dbReference type="InterPro" id="IPR045864">
    <property type="entry name" value="aa-tRNA-synth_II/BPL/LPL"/>
</dbReference>
<dbReference type="InterPro" id="IPR033714">
    <property type="entry name" value="tRNA_bind_bactPheRS"/>
</dbReference>
<evidence type="ECO:0000256" key="14">
    <source>
        <dbReference type="ARBA" id="ARBA00049255"/>
    </source>
</evidence>
<feature type="binding site" evidence="15">
    <location>
        <position position="455"/>
    </location>
    <ligand>
        <name>Mg(2+)</name>
        <dbReference type="ChEBI" id="CHEBI:18420"/>
        <note>shared with alpha subunit</note>
    </ligand>
</feature>
<evidence type="ECO:0000256" key="15">
    <source>
        <dbReference type="HAMAP-Rule" id="MF_00283"/>
    </source>
</evidence>
<evidence type="ECO:0000256" key="11">
    <source>
        <dbReference type="ARBA" id="ARBA00022884"/>
    </source>
</evidence>
<keyword evidence="6 15" id="KW-0436">Ligase</keyword>
<evidence type="ECO:0000313" key="21">
    <source>
        <dbReference type="Proteomes" id="UP000631034"/>
    </source>
</evidence>
<keyword evidence="4 15" id="KW-0963">Cytoplasm</keyword>
<comment type="similarity">
    <text evidence="2 15">Belongs to the phenylalanyl-tRNA synthetase beta subunit family. Type 1 subfamily.</text>
</comment>
<dbReference type="SUPFAM" id="SSF46955">
    <property type="entry name" value="Putative DNA-binding domain"/>
    <property type="match status" value="1"/>
</dbReference>
<organism evidence="20 21">
    <name type="scientific">Phaeovibrio sulfidiphilus</name>
    <dbReference type="NCBI Taxonomy" id="1220600"/>
    <lineage>
        <taxon>Bacteria</taxon>
        <taxon>Pseudomonadati</taxon>
        <taxon>Pseudomonadota</taxon>
        <taxon>Alphaproteobacteria</taxon>
        <taxon>Rhodospirillales</taxon>
        <taxon>Rhodospirillaceae</taxon>
        <taxon>Phaeovibrio</taxon>
    </lineage>
</organism>
<dbReference type="InterPro" id="IPR020825">
    <property type="entry name" value="Phe-tRNA_synthase-like_B3/B4"/>
</dbReference>
<dbReference type="SUPFAM" id="SSF56037">
    <property type="entry name" value="PheT/TilS domain"/>
    <property type="match status" value="1"/>
</dbReference>
<dbReference type="FunFam" id="3.30.70.380:FF:000001">
    <property type="entry name" value="Phenylalanine--tRNA ligase beta subunit"/>
    <property type="match status" value="1"/>
</dbReference>
<dbReference type="InterPro" id="IPR005121">
    <property type="entry name" value="Fdx_antiC-bd"/>
</dbReference>
<dbReference type="SMART" id="SM00873">
    <property type="entry name" value="B3_4"/>
    <property type="match status" value="1"/>
</dbReference>
<dbReference type="PROSITE" id="PS50886">
    <property type="entry name" value="TRBD"/>
    <property type="match status" value="1"/>
</dbReference>
<evidence type="ECO:0000256" key="13">
    <source>
        <dbReference type="ARBA" id="ARBA00023146"/>
    </source>
</evidence>
<dbReference type="Gene3D" id="3.50.40.10">
    <property type="entry name" value="Phenylalanyl-trna Synthetase, Chain B, domain 3"/>
    <property type="match status" value="1"/>
</dbReference>
<dbReference type="Pfam" id="PF03147">
    <property type="entry name" value="FDX-ACB"/>
    <property type="match status" value="1"/>
</dbReference>
<dbReference type="Gene3D" id="3.30.70.380">
    <property type="entry name" value="Ferrodoxin-fold anticodon-binding domain"/>
    <property type="match status" value="1"/>
</dbReference>
<dbReference type="CDD" id="cd00769">
    <property type="entry name" value="PheRS_beta_core"/>
    <property type="match status" value="1"/>
</dbReference>
<evidence type="ECO:0000256" key="16">
    <source>
        <dbReference type="PROSITE-ProRule" id="PRU00209"/>
    </source>
</evidence>
<evidence type="ECO:0000313" key="20">
    <source>
        <dbReference type="EMBL" id="MBE1236392.1"/>
    </source>
</evidence>
<evidence type="ECO:0000256" key="2">
    <source>
        <dbReference type="ARBA" id="ARBA00008653"/>
    </source>
</evidence>
<dbReference type="Gene3D" id="3.30.930.10">
    <property type="entry name" value="Bira Bifunctional Protein, Domain 2"/>
    <property type="match status" value="1"/>
</dbReference>
<dbReference type="Pfam" id="PF03484">
    <property type="entry name" value="B5"/>
    <property type="match status" value="1"/>
</dbReference>
<dbReference type="SMART" id="SM00874">
    <property type="entry name" value="B5"/>
    <property type="match status" value="1"/>
</dbReference>
<dbReference type="InterPro" id="IPR036690">
    <property type="entry name" value="Fdx_antiC-bd_sf"/>
</dbReference>
<evidence type="ECO:0000256" key="1">
    <source>
        <dbReference type="ARBA" id="ARBA00004496"/>
    </source>
</evidence>
<keyword evidence="13 15" id="KW-0030">Aminoacyl-tRNA synthetase</keyword>
<dbReference type="GO" id="GO:0000287">
    <property type="term" value="F:magnesium ion binding"/>
    <property type="evidence" value="ECO:0007669"/>
    <property type="project" value="UniProtKB-UniRule"/>
</dbReference>
<dbReference type="SUPFAM" id="SSF55681">
    <property type="entry name" value="Class II aaRS and biotin synthetases"/>
    <property type="match status" value="1"/>
</dbReference>
<dbReference type="InterPro" id="IPR012340">
    <property type="entry name" value="NA-bd_OB-fold"/>
</dbReference>
<dbReference type="GO" id="GO:0005524">
    <property type="term" value="F:ATP binding"/>
    <property type="evidence" value="ECO:0007669"/>
    <property type="project" value="UniProtKB-UniRule"/>
</dbReference>
<sequence>MKFTLGWLKEHLDTDAGAAAIAERLTSLGLEVESVDDPSEALKDFIVGHVLEAGPHPNADRLRVCKVDTGTEVLPVVCGAPNVRTGLKVAFARVGTVVPVSGDKLKKGKIRGEESLGMICSSRELCLGADHDGIMELADDAPTGAPLASVLNVEPVIDISVTPNRADALGVRGIARDLAASGLGTLKPDPVAPVTGTFASPVGVSIDHDVRESGDCAQFLGRYFRGVKNGPSPLWLRERLEAVGLRPINALVDITNLVNLDRARPLHVFDADRLSGDIRVRYASADETLVALDGTEPRLQPFMVVIADQDRALSVAGVMGGEDTGCSEDTVNVFLESAYFRPDSIARTGRTLGMESDARYRFERGVDPENAPTGIDVATRLILDLCGGEVSDIVMAGTSPRWERTISLRVARVEAIGGIRVERARMVAMLEALGCRVTDTGGDTLEASPPSWRVDLNIEADLIEEIVRLHGYDNVPCVPLPRPPMPAPVLTPAQKRMVTVKRLLASRGLYEAVTWSFLPRDWADAFGGVPDSLVLANPISADLDTMRPSGLPNLIAACGRNATRGYPDLGLFEVGPAFHGGEPGEQFLSAAFVRAGNDGPRTWQAAARPVSAYDIKADLFAVLEAVGVPVSSLQLSADAPEWFHPGRSARVRLGKAVLAVFGEIHPATLERLDVRGPVVGAEINLDLLPLPKARPGKARPALALSAFQPVSRDFAFVLDASVPAESVLAAARKADRELIVDAAVFDVYQGTGMEPGRKSLAVSVTLQPRDATLTEADIEAVSQKVVAAVQEATGGTLRGA</sequence>
<name>A0A8J7CNX3_9PROT</name>
<keyword evidence="7 15" id="KW-0479">Metal-binding</keyword>
<feature type="binding site" evidence="15">
    <location>
        <position position="465"/>
    </location>
    <ligand>
        <name>Mg(2+)</name>
        <dbReference type="ChEBI" id="CHEBI:18420"/>
        <note>shared with alpha subunit</note>
    </ligand>
</feature>
<evidence type="ECO:0000256" key="9">
    <source>
        <dbReference type="ARBA" id="ARBA00022840"/>
    </source>
</evidence>
<dbReference type="SUPFAM" id="SSF50249">
    <property type="entry name" value="Nucleic acid-binding proteins"/>
    <property type="match status" value="1"/>
</dbReference>
<dbReference type="GO" id="GO:0000049">
    <property type="term" value="F:tRNA binding"/>
    <property type="evidence" value="ECO:0007669"/>
    <property type="project" value="UniProtKB-UniRule"/>
</dbReference>
<keyword evidence="8 15" id="KW-0547">Nucleotide-binding</keyword>
<comment type="catalytic activity">
    <reaction evidence="14 15">
        <text>tRNA(Phe) + L-phenylalanine + ATP = L-phenylalanyl-tRNA(Phe) + AMP + diphosphate + H(+)</text>
        <dbReference type="Rhea" id="RHEA:19413"/>
        <dbReference type="Rhea" id="RHEA-COMP:9668"/>
        <dbReference type="Rhea" id="RHEA-COMP:9699"/>
        <dbReference type="ChEBI" id="CHEBI:15378"/>
        <dbReference type="ChEBI" id="CHEBI:30616"/>
        <dbReference type="ChEBI" id="CHEBI:33019"/>
        <dbReference type="ChEBI" id="CHEBI:58095"/>
        <dbReference type="ChEBI" id="CHEBI:78442"/>
        <dbReference type="ChEBI" id="CHEBI:78531"/>
        <dbReference type="ChEBI" id="CHEBI:456215"/>
        <dbReference type="EC" id="6.1.1.20"/>
    </reaction>
</comment>
<feature type="domain" description="B5" evidence="19">
    <location>
        <begin position="401"/>
        <end position="477"/>
    </location>
</feature>
<dbReference type="Gene3D" id="2.40.50.140">
    <property type="entry name" value="Nucleic acid-binding proteins"/>
    <property type="match status" value="1"/>
</dbReference>
<dbReference type="PANTHER" id="PTHR10947">
    <property type="entry name" value="PHENYLALANYL-TRNA SYNTHETASE BETA CHAIN AND LEUCINE-RICH REPEAT-CONTAINING PROTEIN 47"/>
    <property type="match status" value="1"/>
</dbReference>
<keyword evidence="12 15" id="KW-0648">Protein biosynthesis</keyword>
<evidence type="ECO:0000259" key="17">
    <source>
        <dbReference type="PROSITE" id="PS50886"/>
    </source>
</evidence>
<keyword evidence="21" id="KW-1185">Reference proteome</keyword>
<dbReference type="GO" id="GO:0009328">
    <property type="term" value="C:phenylalanine-tRNA ligase complex"/>
    <property type="evidence" value="ECO:0007669"/>
    <property type="project" value="TreeGrafter"/>
</dbReference>
<comment type="caution">
    <text evidence="20">The sequence shown here is derived from an EMBL/GenBank/DDBJ whole genome shotgun (WGS) entry which is preliminary data.</text>
</comment>
<evidence type="ECO:0000256" key="12">
    <source>
        <dbReference type="ARBA" id="ARBA00022917"/>
    </source>
</evidence>
<dbReference type="InterPro" id="IPR045060">
    <property type="entry name" value="Phe-tRNA-ligase_IIc_bsu"/>
</dbReference>
<dbReference type="InterPro" id="IPR005146">
    <property type="entry name" value="B3/B4_tRNA-bd"/>
</dbReference>
<feature type="domain" description="FDX-ACB" evidence="18">
    <location>
        <begin position="705"/>
        <end position="798"/>
    </location>
</feature>
<dbReference type="InterPro" id="IPR002547">
    <property type="entry name" value="tRNA-bd_dom"/>
</dbReference>
<feature type="binding site" evidence="15">
    <location>
        <position position="464"/>
    </location>
    <ligand>
        <name>Mg(2+)</name>
        <dbReference type="ChEBI" id="CHEBI:18420"/>
        <note>shared with alpha subunit</note>
    </ligand>
</feature>
<dbReference type="NCBIfam" id="NF045760">
    <property type="entry name" value="YtpR"/>
    <property type="match status" value="1"/>
</dbReference>
<comment type="subcellular location">
    <subcellularLocation>
        <location evidence="1 15">Cytoplasm</location>
    </subcellularLocation>
</comment>
<dbReference type="GO" id="GO:0006432">
    <property type="term" value="P:phenylalanyl-tRNA aminoacylation"/>
    <property type="evidence" value="ECO:0007669"/>
    <property type="project" value="UniProtKB-UniRule"/>
</dbReference>
<dbReference type="Pfam" id="PF01588">
    <property type="entry name" value="tRNA_bind"/>
    <property type="match status" value="1"/>
</dbReference>
<dbReference type="FunFam" id="2.40.50.140:FF:000045">
    <property type="entry name" value="Phenylalanine--tRNA ligase beta subunit"/>
    <property type="match status" value="1"/>
</dbReference>
<dbReference type="Proteomes" id="UP000631034">
    <property type="component" value="Unassembled WGS sequence"/>
</dbReference>
<evidence type="ECO:0000256" key="10">
    <source>
        <dbReference type="ARBA" id="ARBA00022842"/>
    </source>
</evidence>
<dbReference type="Pfam" id="PF17759">
    <property type="entry name" value="tRNA_synthFbeta"/>
    <property type="match status" value="1"/>
</dbReference>
<dbReference type="PANTHER" id="PTHR10947:SF0">
    <property type="entry name" value="PHENYLALANINE--TRNA LIGASE BETA SUBUNIT"/>
    <property type="match status" value="1"/>
</dbReference>
<dbReference type="Pfam" id="PF03483">
    <property type="entry name" value="B3_4"/>
    <property type="match status" value="1"/>
</dbReference>
<keyword evidence="11 16" id="KW-0694">RNA-binding</keyword>
<dbReference type="PROSITE" id="PS51447">
    <property type="entry name" value="FDX_ACB"/>
    <property type="match status" value="1"/>
</dbReference>
<dbReference type="FunFam" id="3.30.56.10:FF:000002">
    <property type="entry name" value="Phenylalanine--tRNA ligase beta subunit"/>
    <property type="match status" value="1"/>
</dbReference>
<protein>
    <recommendedName>
        <fullName evidence="15">Phenylalanine--tRNA ligase beta subunit</fullName>
        <ecNumber evidence="15">6.1.1.20</ecNumber>
    </recommendedName>
    <alternativeName>
        <fullName evidence="15">Phenylalanyl-tRNA synthetase beta subunit</fullName>
        <shortName evidence="15">PheRS</shortName>
    </alternativeName>
</protein>
<dbReference type="InterPro" id="IPR041616">
    <property type="entry name" value="PheRS_beta_core"/>
</dbReference>
<dbReference type="HAMAP" id="MF_00283">
    <property type="entry name" value="Phe_tRNA_synth_beta1"/>
    <property type="match status" value="1"/>
</dbReference>
<dbReference type="InterPro" id="IPR009061">
    <property type="entry name" value="DNA-bd_dom_put_sf"/>
</dbReference>
<dbReference type="GO" id="GO:0004826">
    <property type="term" value="F:phenylalanine-tRNA ligase activity"/>
    <property type="evidence" value="ECO:0007669"/>
    <property type="project" value="UniProtKB-UniRule"/>
</dbReference>
<feature type="binding site" evidence="15">
    <location>
        <position position="461"/>
    </location>
    <ligand>
        <name>Mg(2+)</name>
        <dbReference type="ChEBI" id="CHEBI:18420"/>
        <note>shared with alpha subunit</note>
    </ligand>
</feature>
<evidence type="ECO:0000259" key="19">
    <source>
        <dbReference type="PROSITE" id="PS51483"/>
    </source>
</evidence>
<gene>
    <name evidence="15" type="primary">pheT</name>
    <name evidence="20" type="ORF">IHV25_01820</name>
</gene>
<dbReference type="PROSITE" id="PS51483">
    <property type="entry name" value="B5"/>
    <property type="match status" value="1"/>
</dbReference>
<keyword evidence="9 15" id="KW-0067">ATP-binding</keyword>
<dbReference type="EC" id="6.1.1.20" evidence="15"/>
<feature type="domain" description="TRNA-binding" evidence="17">
    <location>
        <begin position="39"/>
        <end position="148"/>
    </location>
</feature>
<dbReference type="CDD" id="cd02796">
    <property type="entry name" value="tRNA_bind_bactPheRS"/>
    <property type="match status" value="1"/>
</dbReference>
<dbReference type="SMART" id="SM00896">
    <property type="entry name" value="FDX-ACB"/>
    <property type="match status" value="1"/>
</dbReference>
<keyword evidence="10 15" id="KW-0460">Magnesium</keyword>
<dbReference type="Gene3D" id="3.30.56.10">
    <property type="match status" value="2"/>
</dbReference>
<comment type="subunit">
    <text evidence="3 15">Tetramer of two alpha and two beta subunits.</text>
</comment>
<evidence type="ECO:0000256" key="3">
    <source>
        <dbReference type="ARBA" id="ARBA00011209"/>
    </source>
</evidence>
<evidence type="ECO:0000256" key="7">
    <source>
        <dbReference type="ARBA" id="ARBA00022723"/>
    </source>
</evidence>
<dbReference type="NCBIfam" id="TIGR00472">
    <property type="entry name" value="pheT_bact"/>
    <property type="match status" value="1"/>
</dbReference>
<evidence type="ECO:0000256" key="5">
    <source>
        <dbReference type="ARBA" id="ARBA00022555"/>
    </source>
</evidence>
<dbReference type="EMBL" id="JACZHT010000001">
    <property type="protein sequence ID" value="MBE1236392.1"/>
    <property type="molecule type" value="Genomic_DNA"/>
</dbReference>
<evidence type="ECO:0000259" key="18">
    <source>
        <dbReference type="PROSITE" id="PS51447"/>
    </source>
</evidence>
<dbReference type="AlphaFoldDB" id="A0A8J7CNX3"/>
<reference evidence="20" key="1">
    <citation type="submission" date="2020-10" db="EMBL/GenBank/DDBJ databases">
        <title>Genome sequence of the unusual species of purple photosynthetic bacteria, Phaeovibrio sulfidiphilus DSM 23193, type strain.</title>
        <authorList>
            <person name="Kyndt J.A."/>
            <person name="Meyer T.E."/>
        </authorList>
    </citation>
    <scope>NUCLEOTIDE SEQUENCE</scope>
    <source>
        <strain evidence="20">DSM 23193</strain>
    </source>
</reference>
<dbReference type="InterPro" id="IPR004532">
    <property type="entry name" value="Phe-tRNA-ligase_IIc_bsu_bact"/>
</dbReference>
<keyword evidence="5 16" id="KW-0820">tRNA-binding</keyword>
<dbReference type="RefSeq" id="WP_192533255.1">
    <property type="nucleotide sequence ID" value="NZ_JACZHT010000001.1"/>
</dbReference>
<accession>A0A8J7CNX3</accession>
<evidence type="ECO:0000256" key="4">
    <source>
        <dbReference type="ARBA" id="ARBA00022490"/>
    </source>
</evidence>
<evidence type="ECO:0000256" key="8">
    <source>
        <dbReference type="ARBA" id="ARBA00022741"/>
    </source>
</evidence>
<evidence type="ECO:0000256" key="6">
    <source>
        <dbReference type="ARBA" id="ARBA00022598"/>
    </source>
</evidence>